<reference evidence="6 7" key="2">
    <citation type="submission" date="2018-10" db="EMBL/GenBank/DDBJ databases">
        <authorList>
            <consortium name="Pathogen Informatics"/>
        </authorList>
    </citation>
    <scope>NUCLEOTIDE SEQUENCE [LARGE SCALE GENOMIC DNA]</scope>
</reference>
<dbReference type="WBParaSite" id="EVEC_0000250101-mRNA-1">
    <property type="protein sequence ID" value="EVEC_0000250101-mRNA-1"/>
    <property type="gene ID" value="EVEC_0000250101"/>
</dbReference>
<dbReference type="InterPro" id="IPR051730">
    <property type="entry name" value="NASP-like"/>
</dbReference>
<feature type="compositionally biased region" description="Basic and acidic residues" evidence="3">
    <location>
        <begin position="145"/>
        <end position="155"/>
    </location>
</feature>
<dbReference type="InterPro" id="IPR019544">
    <property type="entry name" value="Tetratricopeptide_SHNi-TPR_dom"/>
</dbReference>
<dbReference type="PANTHER" id="PTHR15081">
    <property type="entry name" value="NUCLEAR AUTOANTIGENIC SPERM PROTEIN NASP -RELATED"/>
    <property type="match status" value="1"/>
</dbReference>
<organism evidence="8">
    <name type="scientific">Enterobius vermicularis</name>
    <name type="common">Human pinworm</name>
    <dbReference type="NCBI Taxonomy" id="51028"/>
    <lineage>
        <taxon>Eukaryota</taxon>
        <taxon>Metazoa</taxon>
        <taxon>Ecdysozoa</taxon>
        <taxon>Nematoda</taxon>
        <taxon>Chromadorea</taxon>
        <taxon>Rhabditida</taxon>
        <taxon>Spirurina</taxon>
        <taxon>Oxyuridomorpha</taxon>
        <taxon>Oxyuroidea</taxon>
        <taxon>Oxyuridae</taxon>
        <taxon>Enterobius</taxon>
    </lineage>
</organism>
<keyword evidence="7" id="KW-1185">Reference proteome</keyword>
<dbReference type="Gene3D" id="1.25.40.10">
    <property type="entry name" value="Tetratricopeptide repeat domain"/>
    <property type="match status" value="1"/>
</dbReference>
<protein>
    <submittedName>
        <fullName evidence="8">SHNi-TPR domain-containing protein</fullName>
    </submittedName>
</protein>
<feature type="compositionally biased region" description="Basic and acidic residues" evidence="3">
    <location>
        <begin position="162"/>
        <end position="183"/>
    </location>
</feature>
<feature type="domain" description="Tetratricopeptide SHNi-TPR" evidence="5">
    <location>
        <begin position="260"/>
        <end position="295"/>
    </location>
</feature>
<dbReference type="GO" id="GO:0042393">
    <property type="term" value="F:histone binding"/>
    <property type="evidence" value="ECO:0007669"/>
    <property type="project" value="TreeGrafter"/>
</dbReference>
<dbReference type="STRING" id="51028.A0A158Q9M3"/>
<reference evidence="8" key="1">
    <citation type="submission" date="2016-04" db="UniProtKB">
        <authorList>
            <consortium name="WormBaseParasite"/>
        </authorList>
    </citation>
    <scope>IDENTIFICATION</scope>
</reference>
<evidence type="ECO:0000256" key="4">
    <source>
        <dbReference type="SAM" id="Phobius"/>
    </source>
</evidence>
<feature type="compositionally biased region" description="Polar residues" evidence="3">
    <location>
        <begin position="198"/>
        <end position="207"/>
    </location>
</feature>
<gene>
    <name evidence="6" type="ORF">EVEC_LOCUS2209</name>
</gene>
<dbReference type="Pfam" id="PF10516">
    <property type="entry name" value="SHNi-TPR"/>
    <property type="match status" value="1"/>
</dbReference>
<evidence type="ECO:0000256" key="1">
    <source>
        <dbReference type="ARBA" id="ARBA00022737"/>
    </source>
</evidence>
<keyword evidence="4" id="KW-0812">Transmembrane</keyword>
<dbReference type="OrthoDB" id="5587616at2759"/>
<evidence type="ECO:0000313" key="8">
    <source>
        <dbReference type="WBParaSite" id="EVEC_0000250101-mRNA-1"/>
    </source>
</evidence>
<keyword evidence="4" id="KW-0472">Membrane</keyword>
<dbReference type="EMBL" id="UXUI01007338">
    <property type="protein sequence ID" value="VDD87066.1"/>
    <property type="molecule type" value="Genomic_DNA"/>
</dbReference>
<dbReference type="PANTHER" id="PTHR15081:SF1">
    <property type="entry name" value="NUCLEAR AUTOANTIGENIC SPERM PROTEIN"/>
    <property type="match status" value="1"/>
</dbReference>
<dbReference type="InterPro" id="IPR011990">
    <property type="entry name" value="TPR-like_helical_dom_sf"/>
</dbReference>
<accession>A0A158Q9M3</accession>
<dbReference type="AlphaFoldDB" id="A0A158Q9M3"/>
<sequence length="499" mass="55109">MVAFANDSAMTDSSNDKKQEFENALNEGKRALALNEFQAAADDLSNAAQLSVELFGELDKGVFEPHFYYGKVLLELERVQKGNLITEAIGGEDNIDEDTDSEEQEADSGTAVIRTFSVVVYVCYCMSENFLEIAAVEQSGVHRGDTSLKSEKLVESGESEIVEGKQTEDEGRNEEVEKGKRAEEVDEQAVDVGGGECSTANADSNNGGAEYAEKKELEEVVAEDEEEAGALQLAWEVLEVARAVCDRNIDDEGWKEKKVEVLLVLAQCSLEGENYAQAVEDLDACIELAQTIFEPFDRRLAEANYQAGQACCLSGQFGPAANYFFKAKNVLLAKCSHLEELVVNLKGEEENGVKKELEELKELVPEIQLKIEDCEGSAEAEKLKRVAMEKLARALAGEQPVCSGSKSTNKPIDDITELVRKKGQKRGNESEVSDAVKRNKTDDVFRMQRKIFGFIGFCVILTFVESWIQVMQIIIFTGRFIQCCKGVLHVETLKKSCCT</sequence>
<name>A0A158Q9M3_ENTVE</name>
<keyword evidence="1" id="KW-0677">Repeat</keyword>
<keyword evidence="2" id="KW-0802">TPR repeat</keyword>
<feature type="transmembrane region" description="Helical" evidence="4">
    <location>
        <begin position="451"/>
        <end position="470"/>
    </location>
</feature>
<evidence type="ECO:0000313" key="6">
    <source>
        <dbReference type="EMBL" id="VDD87066.1"/>
    </source>
</evidence>
<evidence type="ECO:0000259" key="5">
    <source>
        <dbReference type="Pfam" id="PF10516"/>
    </source>
</evidence>
<evidence type="ECO:0000256" key="3">
    <source>
        <dbReference type="SAM" id="MobiDB-lite"/>
    </source>
</evidence>
<dbReference type="SUPFAM" id="SSF48452">
    <property type="entry name" value="TPR-like"/>
    <property type="match status" value="1"/>
</dbReference>
<keyword evidence="4" id="KW-1133">Transmembrane helix</keyword>
<dbReference type="Proteomes" id="UP000274131">
    <property type="component" value="Unassembled WGS sequence"/>
</dbReference>
<dbReference type="GO" id="GO:0005654">
    <property type="term" value="C:nucleoplasm"/>
    <property type="evidence" value="ECO:0007669"/>
    <property type="project" value="TreeGrafter"/>
</dbReference>
<feature type="region of interest" description="Disordered" evidence="3">
    <location>
        <begin position="1"/>
        <end position="21"/>
    </location>
</feature>
<dbReference type="GO" id="GO:0034080">
    <property type="term" value="P:CENP-A containing chromatin assembly"/>
    <property type="evidence" value="ECO:0007669"/>
    <property type="project" value="TreeGrafter"/>
</dbReference>
<evidence type="ECO:0000256" key="2">
    <source>
        <dbReference type="ARBA" id="ARBA00022803"/>
    </source>
</evidence>
<dbReference type="GO" id="GO:0006335">
    <property type="term" value="P:DNA replication-dependent chromatin assembly"/>
    <property type="evidence" value="ECO:0007669"/>
    <property type="project" value="TreeGrafter"/>
</dbReference>
<proteinExistence type="predicted"/>
<evidence type="ECO:0000313" key="7">
    <source>
        <dbReference type="Proteomes" id="UP000274131"/>
    </source>
</evidence>
<feature type="region of interest" description="Disordered" evidence="3">
    <location>
        <begin position="145"/>
        <end position="207"/>
    </location>
</feature>